<feature type="region of interest" description="Disordered" evidence="1">
    <location>
        <begin position="196"/>
        <end position="243"/>
    </location>
</feature>
<comment type="caution">
    <text evidence="2">The sequence shown here is derived from an EMBL/GenBank/DDBJ whole genome shotgun (WGS) entry which is preliminary data.</text>
</comment>
<dbReference type="AlphaFoldDB" id="A0AA88KE41"/>
<gene>
    <name evidence="2" type="ORF">C9374_012066</name>
</gene>
<feature type="compositionally biased region" description="Polar residues" evidence="1">
    <location>
        <begin position="201"/>
        <end position="218"/>
    </location>
</feature>
<organism evidence="2 3">
    <name type="scientific">Naegleria lovaniensis</name>
    <name type="common">Amoeba</name>
    <dbReference type="NCBI Taxonomy" id="51637"/>
    <lineage>
        <taxon>Eukaryota</taxon>
        <taxon>Discoba</taxon>
        <taxon>Heterolobosea</taxon>
        <taxon>Tetramitia</taxon>
        <taxon>Eutetramitia</taxon>
        <taxon>Vahlkampfiidae</taxon>
        <taxon>Naegleria</taxon>
    </lineage>
</organism>
<feature type="compositionally biased region" description="Polar residues" evidence="1">
    <location>
        <begin position="232"/>
        <end position="243"/>
    </location>
</feature>
<feature type="compositionally biased region" description="Low complexity" evidence="1">
    <location>
        <begin position="1"/>
        <end position="15"/>
    </location>
</feature>
<protein>
    <submittedName>
        <fullName evidence="2">Uncharacterized protein</fullName>
    </submittedName>
</protein>
<name>A0AA88KE41_NAELO</name>
<sequence length="243" mass="28968">MHQSISSSSSTRGSSRNPRNMIQIQTQDIHDMFYELRRTEQQADEKFFVRMPKLIQAMQELAQEQYRVLSGYNYNAHVHDNPSIRNEIQTLRKQENRDLQRKLEIKQLSKQIKKDRKRMIKEEKEREQCLDKEDKHFDKSTSTTVKYRNGKKMENLGEHCEENGFRGDVEGVYHEVEFVKRGMAPPVLNEWPTKRELSAGDPQQQVDKNEFTPSSNLFEQHRRERKIRKTPNIYQAKSLSKKR</sequence>
<accession>A0AA88KE41</accession>
<evidence type="ECO:0000256" key="1">
    <source>
        <dbReference type="SAM" id="MobiDB-lite"/>
    </source>
</evidence>
<reference evidence="2 3" key="1">
    <citation type="journal article" date="2018" name="BMC Genomics">
        <title>The genome of Naegleria lovaniensis, the basis for a comparative approach to unravel pathogenicity factors of the human pathogenic amoeba N. fowleri.</title>
        <authorList>
            <person name="Liechti N."/>
            <person name="Schurch N."/>
            <person name="Bruggmann R."/>
            <person name="Wittwer M."/>
        </authorList>
    </citation>
    <scope>NUCLEOTIDE SEQUENCE [LARGE SCALE GENOMIC DNA]</scope>
    <source>
        <strain evidence="2 3">ATCC 30569</strain>
    </source>
</reference>
<keyword evidence="3" id="KW-1185">Reference proteome</keyword>
<feature type="region of interest" description="Disordered" evidence="1">
    <location>
        <begin position="1"/>
        <end position="20"/>
    </location>
</feature>
<dbReference type="GeneID" id="68104520"/>
<evidence type="ECO:0000313" key="3">
    <source>
        <dbReference type="Proteomes" id="UP000816034"/>
    </source>
</evidence>
<dbReference type="Proteomes" id="UP000816034">
    <property type="component" value="Unassembled WGS sequence"/>
</dbReference>
<proteinExistence type="predicted"/>
<evidence type="ECO:0000313" key="2">
    <source>
        <dbReference type="EMBL" id="KAG2373459.1"/>
    </source>
</evidence>
<dbReference type="EMBL" id="PYSW02000054">
    <property type="protein sequence ID" value="KAG2373459.1"/>
    <property type="molecule type" value="Genomic_DNA"/>
</dbReference>
<dbReference type="RefSeq" id="XP_044542633.1">
    <property type="nucleotide sequence ID" value="XM_044687791.1"/>
</dbReference>